<dbReference type="PANTHER" id="PTHR42693">
    <property type="entry name" value="ARYLSULFATASE FAMILY MEMBER"/>
    <property type="match status" value="1"/>
</dbReference>
<dbReference type="PROSITE" id="PS00523">
    <property type="entry name" value="SULFATASE_1"/>
    <property type="match status" value="1"/>
</dbReference>
<dbReference type="EMBL" id="JBHMEZ010000012">
    <property type="protein sequence ID" value="MFB9054107.1"/>
    <property type="molecule type" value="Genomic_DNA"/>
</dbReference>
<reference evidence="6 7" key="1">
    <citation type="submission" date="2024-09" db="EMBL/GenBank/DDBJ databases">
        <authorList>
            <person name="Sun Q."/>
            <person name="Mori K."/>
        </authorList>
    </citation>
    <scope>NUCLEOTIDE SEQUENCE [LARGE SCALE GENOMIC DNA]</scope>
    <source>
        <strain evidence="6 7">CECT 8286</strain>
    </source>
</reference>
<dbReference type="Pfam" id="PF00884">
    <property type="entry name" value="Sulfatase"/>
    <property type="match status" value="1"/>
</dbReference>
<dbReference type="SUPFAM" id="SSF53649">
    <property type="entry name" value="Alkaline phosphatase-like"/>
    <property type="match status" value="1"/>
</dbReference>
<dbReference type="Proteomes" id="UP001589605">
    <property type="component" value="Unassembled WGS sequence"/>
</dbReference>
<gene>
    <name evidence="6" type="ORF">ACFFVB_13545</name>
</gene>
<keyword evidence="2" id="KW-0479">Metal-binding</keyword>
<evidence type="ECO:0000313" key="6">
    <source>
        <dbReference type="EMBL" id="MFB9054107.1"/>
    </source>
</evidence>
<dbReference type="InterPro" id="IPR024607">
    <property type="entry name" value="Sulfatase_CS"/>
</dbReference>
<dbReference type="Gene3D" id="3.30.1120.10">
    <property type="match status" value="1"/>
</dbReference>
<keyword evidence="3" id="KW-0378">Hydrolase</keyword>
<accession>A0ABV5F3T6</accession>
<feature type="domain" description="Sulfatase N-terminal" evidence="5">
    <location>
        <begin position="2"/>
        <end position="270"/>
    </location>
</feature>
<name>A0ABV5F3T6_9FLAO</name>
<proteinExistence type="inferred from homology"/>
<keyword evidence="7" id="KW-1185">Reference proteome</keyword>
<sequence length="366" mass="41523">MRESGLNFSRFWTYPTCSPTRASMLTGKYGYLTDVRWANQKLNENEVLLQNYISKNTNDTYATAVVGKWHISGYDTTINPESFGIDYYAGIFTGSVKDYYNWPLLENGESTTSTEYTTEKLTDLATNWIQEQDKPWFMWLAYNAPHTPFHVPPADMHGQGNLPPYTKGADPMPYFMASIEAMDFQIGKLLNSLSERERQHTLIICIGDNGTEPAVTQATYTENQVKRSLYQGGINMPLYISGKGVTRTGTDNNLITSTDIFATIADIAGINVKEINDSKSFKSLLTEKDSIRMYQYSEMKNDKKDAWTISNGTYKLIVFGNENEEMFNLRTDPYEKNNLLKSALGNTDKQAKLELEAELKKIRNLG</sequence>
<dbReference type="InterPro" id="IPR000917">
    <property type="entry name" value="Sulfatase_N"/>
</dbReference>
<dbReference type="InterPro" id="IPR050738">
    <property type="entry name" value="Sulfatase"/>
</dbReference>
<comment type="similarity">
    <text evidence="1">Belongs to the sulfatase family.</text>
</comment>
<comment type="caution">
    <text evidence="6">The sequence shown here is derived from an EMBL/GenBank/DDBJ whole genome shotgun (WGS) entry which is preliminary data.</text>
</comment>
<protein>
    <submittedName>
        <fullName evidence="6">Sulfatase-like hydrolase/transferase</fullName>
    </submittedName>
</protein>
<dbReference type="PANTHER" id="PTHR42693:SF33">
    <property type="entry name" value="ARYLSULFATASE"/>
    <property type="match status" value="1"/>
</dbReference>
<dbReference type="RefSeq" id="WP_382383878.1">
    <property type="nucleotide sequence ID" value="NZ_JBHMEZ010000012.1"/>
</dbReference>
<evidence type="ECO:0000256" key="3">
    <source>
        <dbReference type="ARBA" id="ARBA00022801"/>
    </source>
</evidence>
<evidence type="ECO:0000256" key="1">
    <source>
        <dbReference type="ARBA" id="ARBA00008779"/>
    </source>
</evidence>
<keyword evidence="4" id="KW-0106">Calcium</keyword>
<evidence type="ECO:0000313" key="7">
    <source>
        <dbReference type="Proteomes" id="UP001589605"/>
    </source>
</evidence>
<evidence type="ECO:0000256" key="2">
    <source>
        <dbReference type="ARBA" id="ARBA00022723"/>
    </source>
</evidence>
<evidence type="ECO:0000259" key="5">
    <source>
        <dbReference type="Pfam" id="PF00884"/>
    </source>
</evidence>
<evidence type="ECO:0000256" key="4">
    <source>
        <dbReference type="ARBA" id="ARBA00022837"/>
    </source>
</evidence>
<dbReference type="InterPro" id="IPR017850">
    <property type="entry name" value="Alkaline_phosphatase_core_sf"/>
</dbReference>
<organism evidence="6 7">
    <name type="scientific">Formosa undariae</name>
    <dbReference type="NCBI Taxonomy" id="1325436"/>
    <lineage>
        <taxon>Bacteria</taxon>
        <taxon>Pseudomonadati</taxon>
        <taxon>Bacteroidota</taxon>
        <taxon>Flavobacteriia</taxon>
        <taxon>Flavobacteriales</taxon>
        <taxon>Flavobacteriaceae</taxon>
        <taxon>Formosa</taxon>
    </lineage>
</organism>
<dbReference type="Gene3D" id="3.40.720.10">
    <property type="entry name" value="Alkaline Phosphatase, subunit A"/>
    <property type="match status" value="1"/>
</dbReference>